<evidence type="ECO:0000313" key="6">
    <source>
        <dbReference type="EMBL" id="TQJ02188.1"/>
    </source>
</evidence>
<evidence type="ECO:0000259" key="5">
    <source>
        <dbReference type="PROSITE" id="PS50977"/>
    </source>
</evidence>
<dbReference type="GO" id="GO:0000976">
    <property type="term" value="F:transcription cis-regulatory region binding"/>
    <property type="evidence" value="ECO:0007669"/>
    <property type="project" value="TreeGrafter"/>
</dbReference>
<evidence type="ECO:0000256" key="2">
    <source>
        <dbReference type="ARBA" id="ARBA00023125"/>
    </source>
</evidence>
<evidence type="ECO:0000313" key="7">
    <source>
        <dbReference type="Proteomes" id="UP000320876"/>
    </source>
</evidence>
<dbReference type="SUPFAM" id="SSF46689">
    <property type="entry name" value="Homeodomain-like"/>
    <property type="match status" value="2"/>
</dbReference>
<keyword evidence="7" id="KW-1185">Reference proteome</keyword>
<dbReference type="InterPro" id="IPR006120">
    <property type="entry name" value="Resolvase_HTH_dom"/>
</dbReference>
<keyword evidence="3" id="KW-0804">Transcription</keyword>
<evidence type="ECO:0000256" key="3">
    <source>
        <dbReference type="ARBA" id="ARBA00023163"/>
    </source>
</evidence>
<comment type="caution">
    <text evidence="6">The sequence shown here is derived from an EMBL/GenBank/DDBJ whole genome shotgun (WGS) entry which is preliminary data.</text>
</comment>
<accession>A0A542DGH5</accession>
<feature type="DNA-binding region" description="H-T-H motif" evidence="4">
    <location>
        <begin position="29"/>
        <end position="48"/>
    </location>
</feature>
<dbReference type="CDD" id="cd00569">
    <property type="entry name" value="HTH_Hin_like"/>
    <property type="match status" value="1"/>
</dbReference>
<dbReference type="InterPro" id="IPR001647">
    <property type="entry name" value="HTH_TetR"/>
</dbReference>
<protein>
    <submittedName>
        <fullName evidence="6">TetR family transcriptional regulator</fullName>
    </submittedName>
</protein>
<dbReference type="InterPro" id="IPR009057">
    <property type="entry name" value="Homeodomain-like_sf"/>
</dbReference>
<dbReference type="Gene3D" id="1.10.357.10">
    <property type="entry name" value="Tetracycline Repressor, domain 2"/>
    <property type="match status" value="1"/>
</dbReference>
<dbReference type="RefSeq" id="WP_141996994.1">
    <property type="nucleotide sequence ID" value="NZ_VFML01000001.1"/>
</dbReference>
<dbReference type="Gene3D" id="1.10.10.60">
    <property type="entry name" value="Homeodomain-like"/>
    <property type="match status" value="1"/>
</dbReference>
<dbReference type="AlphaFoldDB" id="A0A542DGH5"/>
<feature type="domain" description="HTH tetR-type" evidence="5">
    <location>
        <begin position="6"/>
        <end position="66"/>
    </location>
</feature>
<dbReference type="OrthoDB" id="3186364at2"/>
<dbReference type="PANTHER" id="PTHR30055:SF234">
    <property type="entry name" value="HTH-TYPE TRANSCRIPTIONAL REGULATOR BETI"/>
    <property type="match status" value="1"/>
</dbReference>
<evidence type="ECO:0000256" key="1">
    <source>
        <dbReference type="ARBA" id="ARBA00023015"/>
    </source>
</evidence>
<reference evidence="6 7" key="1">
    <citation type="submission" date="2019-06" db="EMBL/GenBank/DDBJ databases">
        <title>Sequencing the genomes of 1000 actinobacteria strains.</title>
        <authorList>
            <person name="Klenk H.-P."/>
        </authorList>
    </citation>
    <scope>NUCLEOTIDE SEQUENCE [LARGE SCALE GENOMIC DNA]</scope>
    <source>
        <strain evidence="6 7">DSM 45679</strain>
    </source>
</reference>
<dbReference type="Pfam" id="PF00440">
    <property type="entry name" value="TetR_N"/>
    <property type="match status" value="1"/>
</dbReference>
<dbReference type="InterPro" id="IPR050109">
    <property type="entry name" value="HTH-type_TetR-like_transc_reg"/>
</dbReference>
<sequence>MAERPTGTRARILEAAERLFVERGYYATTLQEIADRLGITKPALYYHFGSKSDLLRDLLEPMTDELDHVLTEALEAGRGGGVGAVRTVLMTGWLEVFLRYRGTLVALMRDLAATPTDGFDRLLEVMGRALDSAAGPGAGVAERIVVAQAISAITDPVALLPGVSDEELREHLLAGVWRLLGGGGEQERPARRAAGGRPRRLSAEEIAMVRELFASGERSADTLAESFGVSRATIYRHLKSSW</sequence>
<name>A0A542DGH5_AMYCI</name>
<organism evidence="6 7">
    <name type="scientific">Amycolatopsis cihanbeyliensis</name>
    <dbReference type="NCBI Taxonomy" id="1128664"/>
    <lineage>
        <taxon>Bacteria</taxon>
        <taxon>Bacillati</taxon>
        <taxon>Actinomycetota</taxon>
        <taxon>Actinomycetes</taxon>
        <taxon>Pseudonocardiales</taxon>
        <taxon>Pseudonocardiaceae</taxon>
        <taxon>Amycolatopsis</taxon>
    </lineage>
</organism>
<evidence type="ECO:0000256" key="4">
    <source>
        <dbReference type="PROSITE-ProRule" id="PRU00335"/>
    </source>
</evidence>
<dbReference type="GO" id="GO:0000150">
    <property type="term" value="F:DNA strand exchange activity"/>
    <property type="evidence" value="ECO:0007669"/>
    <property type="project" value="InterPro"/>
</dbReference>
<dbReference type="Pfam" id="PF02796">
    <property type="entry name" value="HTH_7"/>
    <property type="match status" value="1"/>
</dbReference>
<dbReference type="PROSITE" id="PS01081">
    <property type="entry name" value="HTH_TETR_1"/>
    <property type="match status" value="1"/>
</dbReference>
<gene>
    <name evidence="6" type="ORF">FB471_1907</name>
</gene>
<dbReference type="GO" id="GO:0003700">
    <property type="term" value="F:DNA-binding transcription factor activity"/>
    <property type="evidence" value="ECO:0007669"/>
    <property type="project" value="TreeGrafter"/>
</dbReference>
<dbReference type="EMBL" id="VFML01000001">
    <property type="protein sequence ID" value="TQJ02188.1"/>
    <property type="molecule type" value="Genomic_DNA"/>
</dbReference>
<keyword evidence="1" id="KW-0805">Transcription regulation</keyword>
<proteinExistence type="predicted"/>
<dbReference type="PANTHER" id="PTHR30055">
    <property type="entry name" value="HTH-TYPE TRANSCRIPTIONAL REGULATOR RUTR"/>
    <property type="match status" value="1"/>
</dbReference>
<dbReference type="InterPro" id="IPR023772">
    <property type="entry name" value="DNA-bd_HTH_TetR-type_CS"/>
</dbReference>
<keyword evidence="2 4" id="KW-0238">DNA-binding</keyword>
<dbReference type="Proteomes" id="UP000320876">
    <property type="component" value="Unassembled WGS sequence"/>
</dbReference>
<dbReference type="PRINTS" id="PR00455">
    <property type="entry name" value="HTHTETR"/>
</dbReference>
<dbReference type="PROSITE" id="PS50977">
    <property type="entry name" value="HTH_TETR_2"/>
    <property type="match status" value="1"/>
</dbReference>